<sequence>MLANALGFKDASTYLKYERGEYSFKARQLPSLAKVLDCHVTDFFTQNVA</sequence>
<dbReference type="PROSITE" id="PS50943">
    <property type="entry name" value="HTH_CROC1"/>
    <property type="match status" value="1"/>
</dbReference>
<evidence type="ECO:0000313" key="3">
    <source>
        <dbReference type="Proteomes" id="UP000234366"/>
    </source>
</evidence>
<name>A0AAI8N260_9BACI</name>
<accession>A0AAI8N260</accession>
<dbReference type="KEGG" id="bsia:CWD84_15735"/>
<feature type="domain" description="HTH cro/C1-type" evidence="1">
    <location>
        <begin position="2"/>
        <end position="43"/>
    </location>
</feature>
<dbReference type="CDD" id="cd00093">
    <property type="entry name" value="HTH_XRE"/>
    <property type="match status" value="1"/>
</dbReference>
<gene>
    <name evidence="2" type="ORF">CWD84_15735</name>
</gene>
<dbReference type="InterPro" id="IPR001387">
    <property type="entry name" value="Cro/C1-type_HTH"/>
</dbReference>
<dbReference type="Proteomes" id="UP000234366">
    <property type="component" value="Chromosome"/>
</dbReference>
<dbReference type="AlphaFoldDB" id="A0AAI8N260"/>
<evidence type="ECO:0000259" key="1">
    <source>
        <dbReference type="PROSITE" id="PS50943"/>
    </source>
</evidence>
<keyword evidence="3" id="KW-1185">Reference proteome</keyword>
<dbReference type="EMBL" id="CP025001">
    <property type="protein sequence ID" value="AUJ79391.1"/>
    <property type="molecule type" value="Genomic_DNA"/>
</dbReference>
<proteinExistence type="predicted"/>
<dbReference type="SUPFAM" id="SSF47413">
    <property type="entry name" value="lambda repressor-like DNA-binding domains"/>
    <property type="match status" value="1"/>
</dbReference>
<organism evidence="2 3">
    <name type="scientific">Bacillus siamensis</name>
    <dbReference type="NCBI Taxonomy" id="659243"/>
    <lineage>
        <taxon>Bacteria</taxon>
        <taxon>Bacillati</taxon>
        <taxon>Bacillota</taxon>
        <taxon>Bacilli</taxon>
        <taxon>Bacillales</taxon>
        <taxon>Bacillaceae</taxon>
        <taxon>Bacillus</taxon>
        <taxon>Bacillus amyloliquefaciens group</taxon>
    </lineage>
</organism>
<reference evidence="2 3" key="1">
    <citation type="submission" date="2017-11" db="EMBL/GenBank/DDBJ databases">
        <title>Genome sequence and genome mining of multiple bioactive secondary metabolites from a deep sea-derived Bacillus siamensis SCSIO 05746.</title>
        <authorList>
            <person name="Pan H.-Q."/>
            <person name="Ju J.-H."/>
        </authorList>
    </citation>
    <scope>NUCLEOTIDE SEQUENCE [LARGE SCALE GENOMIC DNA]</scope>
    <source>
        <strain evidence="2 3">SCSIO 05746</strain>
    </source>
</reference>
<evidence type="ECO:0000313" key="2">
    <source>
        <dbReference type="EMBL" id="AUJ79391.1"/>
    </source>
</evidence>
<dbReference type="Gene3D" id="1.10.260.40">
    <property type="entry name" value="lambda repressor-like DNA-binding domains"/>
    <property type="match status" value="1"/>
</dbReference>
<dbReference type="GO" id="GO:0003677">
    <property type="term" value="F:DNA binding"/>
    <property type="evidence" value="ECO:0007669"/>
    <property type="project" value="InterPro"/>
</dbReference>
<dbReference type="InterPro" id="IPR010982">
    <property type="entry name" value="Lambda_DNA-bd_dom_sf"/>
</dbReference>
<protein>
    <recommendedName>
        <fullName evidence="1">HTH cro/C1-type domain-containing protein</fullName>
    </recommendedName>
</protein>